<dbReference type="Pfam" id="PF10079">
    <property type="entry name" value="Rossmann-like_BshC"/>
    <property type="match status" value="1"/>
</dbReference>
<keyword evidence="1 2" id="KW-0436">Ligase</keyword>
<comment type="function">
    <text evidence="2">Involved in bacillithiol (BSH) biosynthesis. May catalyze the last step of the pathway, the addition of cysteine to glucosamine malate (GlcN-Mal) to generate BSH.</text>
</comment>
<accession>A0ABV6DNB8</accession>
<sequence length="544" mass="61178">MQIEAIHRSSGQPIAEHYMKQFERVSGLFEYNTSDSGVWQARAEWLDRGDYPHAGREELAAVLLRYHEAIGGDRAAAAGIEQLRSGEALAVVGGQQAGLLTGPLLVMYKAITIIQTARQAAEKLGRPVVPVFWIAGEDHDWDEVNHVHLLSSGAEVQRIRMVKEDERRTSVSRTPVSDSEWSAVLSEVDASLPDSEYKAEWMDKMRTAAAQSGTLSEMFARILSMLFGRYGLILVDADDPALRKLEAPWFERLAAGSQPLNEAFLQGQERVKSLGYPVQADVAANAANLFIFEGGERTLLFRDDDGTLVNRRGTVRLTMDELLARARREPESLSNNVMTRPLMQEYVFPVLATVLGHGEIAYWALLKQGFEHMGMKLPPIVPRVEVTLLEGAVHKYMRKFELSVDDVFDRFEERKNEWLKSRDTLGLEDKFAAVKAEFHTAYQPLIELIAGLNPGLRKLGDTNMTKIDEQIDYMLAKGLDAQKSQFDTALRQLERIRVSLAPHGKPQERVYNVLMVVNRYGDGWLHELAAARLPLDGRHLLVYL</sequence>
<dbReference type="InterPro" id="IPR011199">
    <property type="entry name" value="Bacillithiol_biosynth_BshC"/>
</dbReference>
<comment type="similarity">
    <text evidence="2">Belongs to the BshC family.</text>
</comment>
<evidence type="ECO:0000259" key="4">
    <source>
        <dbReference type="Pfam" id="PF24850"/>
    </source>
</evidence>
<gene>
    <name evidence="2 5" type="primary">bshC</name>
    <name evidence="5" type="ORF">ACFFK0_17085</name>
</gene>
<dbReference type="RefSeq" id="WP_377471493.1">
    <property type="nucleotide sequence ID" value="NZ_JBHLWN010000070.1"/>
</dbReference>
<feature type="domain" description="Bacillithiol biosynthesis BshC C-terminal coiled-coil" evidence="4">
    <location>
        <begin position="386"/>
        <end position="544"/>
    </location>
</feature>
<dbReference type="PIRSF" id="PIRSF012535">
    <property type="entry name" value="UCP012535"/>
    <property type="match status" value="1"/>
</dbReference>
<dbReference type="HAMAP" id="MF_01867">
    <property type="entry name" value="BshC"/>
    <property type="match status" value="1"/>
</dbReference>
<name>A0ABV6DNB8_9BACL</name>
<evidence type="ECO:0000256" key="1">
    <source>
        <dbReference type="ARBA" id="ARBA00022598"/>
    </source>
</evidence>
<dbReference type="NCBIfam" id="TIGR03998">
    <property type="entry name" value="thiol_BshC"/>
    <property type="match status" value="1"/>
</dbReference>
<reference evidence="5 6" key="1">
    <citation type="submission" date="2024-09" db="EMBL/GenBank/DDBJ databases">
        <authorList>
            <person name="Sun Q."/>
            <person name="Mori K."/>
        </authorList>
    </citation>
    <scope>NUCLEOTIDE SEQUENCE [LARGE SCALE GENOMIC DNA]</scope>
    <source>
        <strain evidence="5 6">CCM 7759</strain>
    </source>
</reference>
<feature type="domain" description="Bacillithiol biosynthesis BshC N-terminal Rossmann-like" evidence="3">
    <location>
        <begin position="1"/>
        <end position="383"/>
    </location>
</feature>
<comment type="caution">
    <text evidence="5">The sequence shown here is derived from an EMBL/GenBank/DDBJ whole genome shotgun (WGS) entry which is preliminary data.</text>
</comment>
<dbReference type="Pfam" id="PF24850">
    <property type="entry name" value="CC_BshC"/>
    <property type="match status" value="1"/>
</dbReference>
<dbReference type="Proteomes" id="UP001589776">
    <property type="component" value="Unassembled WGS sequence"/>
</dbReference>
<dbReference type="EMBL" id="JBHLWN010000070">
    <property type="protein sequence ID" value="MFC0214145.1"/>
    <property type="molecule type" value="Genomic_DNA"/>
</dbReference>
<evidence type="ECO:0000256" key="2">
    <source>
        <dbReference type="HAMAP-Rule" id="MF_01867"/>
    </source>
</evidence>
<keyword evidence="6" id="KW-1185">Reference proteome</keyword>
<organism evidence="5 6">
    <name type="scientific">Paenibacillus chartarius</name>
    <dbReference type="NCBI Taxonomy" id="747481"/>
    <lineage>
        <taxon>Bacteria</taxon>
        <taxon>Bacillati</taxon>
        <taxon>Bacillota</taxon>
        <taxon>Bacilli</taxon>
        <taxon>Bacillales</taxon>
        <taxon>Paenibacillaceae</taxon>
        <taxon>Paenibacillus</taxon>
    </lineage>
</organism>
<evidence type="ECO:0000313" key="5">
    <source>
        <dbReference type="EMBL" id="MFC0214145.1"/>
    </source>
</evidence>
<dbReference type="InterPro" id="IPR055399">
    <property type="entry name" value="CC_BshC"/>
</dbReference>
<proteinExistence type="inferred from homology"/>
<dbReference type="EC" id="6.-.-.-" evidence="2"/>
<dbReference type="InterPro" id="IPR055398">
    <property type="entry name" value="Rossmann-like_BshC"/>
</dbReference>
<evidence type="ECO:0000259" key="3">
    <source>
        <dbReference type="Pfam" id="PF10079"/>
    </source>
</evidence>
<evidence type="ECO:0000313" key="6">
    <source>
        <dbReference type="Proteomes" id="UP001589776"/>
    </source>
</evidence>
<protein>
    <recommendedName>
        <fullName evidence="2">Putative cysteine ligase BshC</fullName>
        <ecNumber evidence="2">6.-.-.-</ecNumber>
    </recommendedName>
</protein>